<dbReference type="Proteomes" id="UP001609932">
    <property type="component" value="Unassembled WGS sequence"/>
</dbReference>
<feature type="domain" description="Rad50/SbcC-type AAA" evidence="2">
    <location>
        <begin position="9"/>
        <end position="131"/>
    </location>
</feature>
<evidence type="ECO:0000259" key="1">
    <source>
        <dbReference type="Pfam" id="PF13175"/>
    </source>
</evidence>
<evidence type="ECO:0000313" key="4">
    <source>
        <dbReference type="Proteomes" id="UP001609932"/>
    </source>
</evidence>
<dbReference type="InterPro" id="IPR038729">
    <property type="entry name" value="Rad50/SbcC_AAA"/>
</dbReference>
<name>A0ABW7MLE1_9GAMM</name>
<feature type="domain" description="Endonuclease GajA/Old nuclease/RecF-like AAA" evidence="1">
    <location>
        <begin position="172"/>
        <end position="287"/>
    </location>
</feature>
<dbReference type="InterPro" id="IPR041685">
    <property type="entry name" value="AAA_GajA/Old/RecF-like"/>
</dbReference>
<keyword evidence="4" id="KW-1185">Reference proteome</keyword>
<dbReference type="SUPFAM" id="SSF52540">
    <property type="entry name" value="P-loop containing nucleoside triphosphate hydrolases"/>
    <property type="match status" value="1"/>
</dbReference>
<keyword evidence="3" id="KW-0378">Hydrolase</keyword>
<dbReference type="InterPro" id="IPR051396">
    <property type="entry name" value="Bact_Antivir_Def_Nuclease"/>
</dbReference>
<dbReference type="PANTHER" id="PTHR43581:SF4">
    <property type="entry name" value="ATP_GTP PHOSPHATASE"/>
    <property type="match status" value="1"/>
</dbReference>
<dbReference type="PANTHER" id="PTHR43581">
    <property type="entry name" value="ATP/GTP PHOSPHATASE"/>
    <property type="match status" value="1"/>
</dbReference>
<dbReference type="EMBL" id="JBHEGD010000002">
    <property type="protein sequence ID" value="MFH6600773.1"/>
    <property type="molecule type" value="Genomic_DNA"/>
</dbReference>
<proteinExistence type="predicted"/>
<evidence type="ECO:0000259" key="2">
    <source>
        <dbReference type="Pfam" id="PF13476"/>
    </source>
</evidence>
<gene>
    <name evidence="3" type="ORF">ACEVAQ_18890</name>
</gene>
<protein>
    <submittedName>
        <fullName evidence="3">ATP-dependent endonuclease</fullName>
    </submittedName>
</protein>
<dbReference type="Gene3D" id="3.40.50.300">
    <property type="entry name" value="P-loop containing nucleotide triphosphate hydrolases"/>
    <property type="match status" value="2"/>
</dbReference>
<dbReference type="GO" id="GO:0004519">
    <property type="term" value="F:endonuclease activity"/>
    <property type="evidence" value="ECO:0007669"/>
    <property type="project" value="UniProtKB-KW"/>
</dbReference>
<dbReference type="RefSeq" id="WP_395273583.1">
    <property type="nucleotide sequence ID" value="NZ_JBHEGD010000002.1"/>
</dbReference>
<dbReference type="Pfam" id="PF13476">
    <property type="entry name" value="AAA_23"/>
    <property type="match status" value="1"/>
</dbReference>
<dbReference type="InterPro" id="IPR027417">
    <property type="entry name" value="P-loop_NTPase"/>
</dbReference>
<accession>A0ABW7MLE1</accession>
<dbReference type="CDD" id="cd00267">
    <property type="entry name" value="ABC_ATPase"/>
    <property type="match status" value="1"/>
</dbReference>
<reference evidence="3 4" key="1">
    <citation type="submission" date="2024-09" db="EMBL/GenBank/DDBJ databases">
        <title>Elucidation of the Bokeelamides from Bacteria Associated with Moon Snail Egg Collars.</title>
        <authorList>
            <person name="Campbell R."/>
            <person name="Piedl K."/>
            <person name="Mevers E."/>
        </authorList>
    </citation>
    <scope>NUCLEOTIDE SEQUENCE [LARGE SCALE GENOMIC DNA]</scope>
    <source>
        <strain evidence="3 4">EM133</strain>
    </source>
</reference>
<organism evidence="3 4">
    <name type="scientific">Ectopseudomonas khazarica</name>
    <dbReference type="NCBI Taxonomy" id="2502979"/>
    <lineage>
        <taxon>Bacteria</taxon>
        <taxon>Pseudomonadati</taxon>
        <taxon>Pseudomonadota</taxon>
        <taxon>Gammaproteobacteria</taxon>
        <taxon>Pseudomonadales</taxon>
        <taxon>Pseudomonadaceae</taxon>
        <taxon>Ectopseudomonas</taxon>
    </lineage>
</organism>
<keyword evidence="3" id="KW-0255">Endonuclease</keyword>
<keyword evidence="3" id="KW-0540">Nuclease</keyword>
<evidence type="ECO:0000313" key="3">
    <source>
        <dbReference type="EMBL" id="MFH6600773.1"/>
    </source>
</evidence>
<comment type="caution">
    <text evidence="3">The sequence shown here is derived from an EMBL/GenBank/DDBJ whole genome shotgun (WGS) entry which is preliminary data.</text>
</comment>
<dbReference type="Pfam" id="PF13175">
    <property type="entry name" value="AAA_15"/>
    <property type="match status" value="1"/>
</dbReference>
<sequence length="566" mass="64568">MATTRLKNIHIKKFRALEDVQFDLGTQITVVCGKNGTSKSSILGIAAQVFSFETNPVADQAITNRTLTGDPFKSFPAEHFRFSEIYDIPGSMDVNFTVHDGYTEKDISPDLRLIQRKGSKARPVVRNNTSIPGKNTSRNLTHPVIYLSLKRLMPIAVRDKYEVKDNEYLTQNRAKFVQLNNELLNKRSTNATATIGTIKSAVAHGTNYDQDSVSAGEDNAGQIVLALMSFRRLKEEYPDYKGGLLLIDEADAGLFPAAQTKLLDILVRECNELNIQVLMTSHSPTIIEHIHSLSQKYQRRFKTIYLSDTYGKVQCLQDKSWVDIYADLMTQTIPTQDELSIPKVNIYFEDREGSDFFNELLFRHSIKQLTNPLSDISLGCGNYLHLIKHKIPEFTYKSIIVLDGDVEQTHNANSIILLPGKLPPDQLLFEFLYNLPADDDLWQNKPKYTKPVFDSVTRDIINALNITGDTVNLSEALSEYYEGIHDKTREKESEKLRKLFKAFYKNENTQKLLKLRTKQQNPWKRWIADNQQSCQKFKDDFIDKFRHTLEKGFGVEPGILGKIDAL</sequence>